<dbReference type="RefSeq" id="WP_136010184.1">
    <property type="nucleotide sequence ID" value="NZ_SRYZ01000018.1"/>
</dbReference>
<keyword evidence="2" id="KW-1185">Reference proteome</keyword>
<reference evidence="1 2" key="1">
    <citation type="submission" date="2019-04" db="EMBL/GenBank/DDBJ databases">
        <title>Microbes associate with the intestines of laboratory mice.</title>
        <authorList>
            <person name="Navarre W."/>
            <person name="Wong E."/>
            <person name="Huang K."/>
            <person name="Tropini C."/>
            <person name="Ng K."/>
            <person name="Yu B."/>
        </authorList>
    </citation>
    <scope>NUCLEOTIDE SEQUENCE [LARGE SCALE GENOMIC DNA]</scope>
    <source>
        <strain evidence="1 2">NM69_E16B</strain>
    </source>
</reference>
<name>A0A4S2AYS3_9BACE</name>
<comment type="caution">
    <text evidence="1">The sequence shown here is derived from an EMBL/GenBank/DDBJ whole genome shotgun (WGS) entry which is preliminary data.</text>
</comment>
<organism evidence="1 2">
    <name type="scientific">Bacteroides muris</name>
    <name type="common">ex Afrizal et al. 2022</name>
    <dbReference type="NCBI Taxonomy" id="2516960"/>
    <lineage>
        <taxon>Bacteria</taxon>
        <taxon>Pseudomonadati</taxon>
        <taxon>Bacteroidota</taxon>
        <taxon>Bacteroidia</taxon>
        <taxon>Bacteroidales</taxon>
        <taxon>Bacteroidaceae</taxon>
        <taxon>Bacteroides</taxon>
    </lineage>
</organism>
<sequence length="288" mass="33159">MKVTVKILILVLSIALAIGGVMVYAKTRVEPPVAFQPINQFEKDLNHLYSDLKKAGAAREEDMIYLKTIDRISVFENENRLTQVESDKHRDKLVDCYSPIFLKRCFAAFDKSDWKDMDHSYMLIVSKRLHSVKHTDGSKVLRKTTIDSLTLVENIISDYRQARIISRSTAYKGVSSAQNTINQAKKYANDTYISKCIDLRNALNNVRAGIAQSHYNYISSQVEKLSEYRYYGQQYYENTLVPQVDAAVTEYDNKANALYGAKKDVDVLWNRARGYYNEASNYYNNNNY</sequence>
<dbReference type="EMBL" id="SRYZ01000018">
    <property type="protein sequence ID" value="TGY06242.1"/>
    <property type="molecule type" value="Genomic_DNA"/>
</dbReference>
<proteinExistence type="predicted"/>
<gene>
    <name evidence="1" type="ORF">E5355_09555</name>
</gene>
<accession>A0A4S2AYS3</accession>
<evidence type="ECO:0000313" key="1">
    <source>
        <dbReference type="EMBL" id="TGY06242.1"/>
    </source>
</evidence>
<evidence type="ECO:0000313" key="2">
    <source>
        <dbReference type="Proteomes" id="UP000310532"/>
    </source>
</evidence>
<protein>
    <submittedName>
        <fullName evidence="1">Uncharacterized protein</fullName>
    </submittedName>
</protein>
<dbReference type="AlphaFoldDB" id="A0A4S2AYS3"/>
<dbReference type="Proteomes" id="UP000310532">
    <property type="component" value="Unassembled WGS sequence"/>
</dbReference>